<dbReference type="Gene3D" id="3.40.50.1820">
    <property type="entry name" value="alpha/beta hydrolase"/>
    <property type="match status" value="1"/>
</dbReference>
<accession>A0AA38XEK8</accession>
<dbReference type="EMBL" id="JAPDRK010000005">
    <property type="protein sequence ID" value="KAJ9612043.1"/>
    <property type="molecule type" value="Genomic_DNA"/>
</dbReference>
<reference evidence="2" key="1">
    <citation type="submission" date="2022-10" db="EMBL/GenBank/DDBJ databases">
        <title>Culturing micro-colonial fungi from biological soil crusts in the Mojave desert and describing Neophaeococcomyces mojavensis, and introducing the new genera and species Taxawa tesnikishii.</title>
        <authorList>
            <person name="Kurbessoian T."/>
            <person name="Stajich J.E."/>
        </authorList>
    </citation>
    <scope>NUCLEOTIDE SEQUENCE</scope>
    <source>
        <strain evidence="2">TK_41</strain>
    </source>
</reference>
<dbReference type="AlphaFoldDB" id="A0AA38XEK8"/>
<dbReference type="SUPFAM" id="SSF53474">
    <property type="entry name" value="alpha/beta-Hydrolases"/>
    <property type="match status" value="1"/>
</dbReference>
<gene>
    <name evidence="2" type="primary">SUPT3H</name>
    <name evidence="2" type="ORF">H2200_003638</name>
</gene>
<dbReference type="Pfam" id="PF00561">
    <property type="entry name" value="Abhydrolase_1"/>
    <property type="match status" value="1"/>
</dbReference>
<dbReference type="InterPro" id="IPR050228">
    <property type="entry name" value="Carboxylesterase_BioH"/>
</dbReference>
<evidence type="ECO:0000313" key="3">
    <source>
        <dbReference type="Proteomes" id="UP001172673"/>
    </source>
</evidence>
<proteinExistence type="predicted"/>
<protein>
    <submittedName>
        <fullName evidence="2">Transcription initiation protein SPT3</fullName>
        <ecNumber evidence="2">3.1.3.48</ecNumber>
    </submittedName>
</protein>
<keyword evidence="2" id="KW-0378">Hydrolase</keyword>
<dbReference type="Proteomes" id="UP001172673">
    <property type="component" value="Unassembled WGS sequence"/>
</dbReference>
<dbReference type="PANTHER" id="PTHR43194">
    <property type="entry name" value="HYDROLASE ALPHA/BETA FOLD FAMILY"/>
    <property type="match status" value="1"/>
</dbReference>
<evidence type="ECO:0000313" key="2">
    <source>
        <dbReference type="EMBL" id="KAJ9612043.1"/>
    </source>
</evidence>
<comment type="caution">
    <text evidence="2">The sequence shown here is derived from an EMBL/GenBank/DDBJ whole genome shotgun (WGS) entry which is preliminary data.</text>
</comment>
<sequence>MSTQGSHKLSDGRLMSYALSTTSHQTDIRPPVVLLSNSLSAPYRSWDRVTGVLLAEGFDVLRYDQPGHGDSSAPSDLDQTTFDSMAEDVCSLLQSLNITKLGAWIGVSMGAAKGVFFSTKYPGLVESLVICDTIISSPTVAGVTDVFGPRASQALAEGNMKSMVDATLARWFSAEWRTANPVEVESTRDIMMGTKVEGFVTCIRALQSPGFDLTPLAGNLGSSVDNVLMLVGELDANLPQTMDVLRRQIQEGFDVVGKNVTVHLRVVKNAGHVCYVDGFEEFCHIVIGFLKSVLTE</sequence>
<feature type="domain" description="AB hydrolase-1" evidence="1">
    <location>
        <begin position="34"/>
        <end position="178"/>
    </location>
</feature>
<dbReference type="PRINTS" id="PR00111">
    <property type="entry name" value="ABHYDROLASE"/>
</dbReference>
<dbReference type="PANTHER" id="PTHR43194:SF2">
    <property type="entry name" value="PEROXISOMAL MEMBRANE PROTEIN LPX1"/>
    <property type="match status" value="1"/>
</dbReference>
<organism evidence="2 3">
    <name type="scientific">Cladophialophora chaetospira</name>
    <dbReference type="NCBI Taxonomy" id="386627"/>
    <lineage>
        <taxon>Eukaryota</taxon>
        <taxon>Fungi</taxon>
        <taxon>Dikarya</taxon>
        <taxon>Ascomycota</taxon>
        <taxon>Pezizomycotina</taxon>
        <taxon>Eurotiomycetes</taxon>
        <taxon>Chaetothyriomycetidae</taxon>
        <taxon>Chaetothyriales</taxon>
        <taxon>Herpotrichiellaceae</taxon>
        <taxon>Cladophialophora</taxon>
    </lineage>
</organism>
<dbReference type="InterPro" id="IPR000073">
    <property type="entry name" value="AB_hydrolase_1"/>
</dbReference>
<dbReference type="EC" id="3.1.3.48" evidence="2"/>
<dbReference type="InterPro" id="IPR029058">
    <property type="entry name" value="AB_hydrolase_fold"/>
</dbReference>
<evidence type="ECO:0000259" key="1">
    <source>
        <dbReference type="Pfam" id="PF00561"/>
    </source>
</evidence>
<keyword evidence="3" id="KW-1185">Reference proteome</keyword>
<dbReference type="GO" id="GO:0004725">
    <property type="term" value="F:protein tyrosine phosphatase activity"/>
    <property type="evidence" value="ECO:0007669"/>
    <property type="project" value="UniProtKB-EC"/>
</dbReference>
<name>A0AA38XEK8_9EURO</name>